<keyword evidence="3" id="KW-0862">Zinc</keyword>
<dbReference type="GO" id="GO:0006511">
    <property type="term" value="P:ubiquitin-dependent protein catabolic process"/>
    <property type="evidence" value="ECO:0007669"/>
    <property type="project" value="TreeGrafter"/>
</dbReference>
<dbReference type="GO" id="GO:0016567">
    <property type="term" value="P:protein ubiquitination"/>
    <property type="evidence" value="ECO:0007669"/>
    <property type="project" value="TreeGrafter"/>
</dbReference>
<reference evidence="8" key="1">
    <citation type="submission" date="2021-01" db="EMBL/GenBank/DDBJ databases">
        <authorList>
            <person name="Corre E."/>
            <person name="Pelletier E."/>
            <person name="Niang G."/>
            <person name="Scheremetjew M."/>
            <person name="Finn R."/>
            <person name="Kale V."/>
            <person name="Holt S."/>
            <person name="Cochrane G."/>
            <person name="Meng A."/>
            <person name="Brown T."/>
            <person name="Cohen L."/>
        </authorList>
    </citation>
    <scope>NUCLEOTIDE SEQUENCE</scope>
    <source>
        <strain evidence="8">GSO104</strain>
    </source>
</reference>
<dbReference type="Gene3D" id="3.30.40.10">
    <property type="entry name" value="Zinc/RING finger domain, C3HC4 (zinc finger)"/>
    <property type="match status" value="1"/>
</dbReference>
<accession>A0A7S4VCW3</accession>
<dbReference type="Gene3D" id="2.20.28.10">
    <property type="match status" value="1"/>
</dbReference>
<evidence type="ECO:0000256" key="4">
    <source>
        <dbReference type="PROSITE-ProRule" id="PRU00601"/>
    </source>
</evidence>
<feature type="domain" description="CTCHY-type" evidence="7">
    <location>
        <begin position="133"/>
        <end position="198"/>
    </location>
</feature>
<evidence type="ECO:0000259" key="6">
    <source>
        <dbReference type="PROSITE" id="PS51266"/>
    </source>
</evidence>
<evidence type="ECO:0008006" key="9">
    <source>
        <dbReference type="Google" id="ProtNLM"/>
    </source>
</evidence>
<protein>
    <recommendedName>
        <fullName evidence="9">RING-type domain-containing protein</fullName>
    </recommendedName>
</protein>
<dbReference type="InterPro" id="IPR008913">
    <property type="entry name" value="Znf_CHY"/>
</dbReference>
<dbReference type="SUPFAM" id="SSF161245">
    <property type="entry name" value="Zinc hairpin stack"/>
    <property type="match status" value="1"/>
</dbReference>
<name>A0A7S4VCW3_9STRA</name>
<dbReference type="SUPFAM" id="SSF161219">
    <property type="entry name" value="CHY zinc finger-like"/>
    <property type="match status" value="1"/>
</dbReference>
<dbReference type="GO" id="GO:0008270">
    <property type="term" value="F:zinc ion binding"/>
    <property type="evidence" value="ECO:0007669"/>
    <property type="project" value="UniProtKB-KW"/>
</dbReference>
<dbReference type="Pfam" id="PF14599">
    <property type="entry name" value="zinc_ribbon_6"/>
    <property type="match status" value="1"/>
</dbReference>
<dbReference type="InterPro" id="IPR039512">
    <property type="entry name" value="RCHY1_zinc-ribbon"/>
</dbReference>
<sequence length="311" mass="34811">MTPPASYYKKNRHGKIELVWSSESSSTKFSLDDLSVPLFSASELAPTFHDGATGAVLGCPHYARACKLRHPSSGRLYTCRLCCEQEREMPMKDQDSPLDRYAVTEVFCMRCGALQPASDRCISPKCESQGKPFSKYSCNICNLYDDGPNKNIYHCPFCNVCRSGKGLGVDYRHCMRCNACVSLADDTHHCIPQSLQGNCPICHESMFQSTEPLRGLKCGHVMHLSCFTMYMRAQSYTCPLCKKSIEDMKDYFALLDAAIRMQPMPAAYSATVSDIYCQDCGKRGKVPYHFVGCKCSYCGSYNTREMGRLEG</sequence>
<evidence type="ECO:0000259" key="7">
    <source>
        <dbReference type="PROSITE" id="PS51270"/>
    </source>
</evidence>
<proteinExistence type="predicted"/>
<dbReference type="PROSITE" id="PS51270">
    <property type="entry name" value="ZF_CTCHY"/>
    <property type="match status" value="1"/>
</dbReference>
<feature type="domain" description="RING-type" evidence="5">
    <location>
        <begin position="199"/>
        <end position="242"/>
    </location>
</feature>
<dbReference type="GO" id="GO:0005634">
    <property type="term" value="C:nucleus"/>
    <property type="evidence" value="ECO:0007669"/>
    <property type="project" value="TreeGrafter"/>
</dbReference>
<dbReference type="SMART" id="SM00184">
    <property type="entry name" value="RING"/>
    <property type="match status" value="1"/>
</dbReference>
<dbReference type="InterPro" id="IPR013083">
    <property type="entry name" value="Znf_RING/FYVE/PHD"/>
</dbReference>
<dbReference type="PROSITE" id="PS50089">
    <property type="entry name" value="ZF_RING_2"/>
    <property type="match status" value="1"/>
</dbReference>
<dbReference type="PROSITE" id="PS51266">
    <property type="entry name" value="ZF_CHY"/>
    <property type="match status" value="1"/>
</dbReference>
<dbReference type="FunFam" id="3.30.40.10:FF:000208">
    <property type="entry name" value="Zinc finger protein-related isoform 1"/>
    <property type="match status" value="1"/>
</dbReference>
<dbReference type="PANTHER" id="PTHR21319">
    <property type="entry name" value="RING FINGER AND CHY ZINC FINGER DOMAIN-CONTAINING PROTEIN 1"/>
    <property type="match status" value="1"/>
</dbReference>
<dbReference type="Pfam" id="PF05495">
    <property type="entry name" value="zf-CHY"/>
    <property type="match status" value="1"/>
</dbReference>
<dbReference type="InterPro" id="IPR037275">
    <property type="entry name" value="Znf_CTCHY_sf"/>
</dbReference>
<dbReference type="InterPro" id="IPR037274">
    <property type="entry name" value="Znf_CHY_sf"/>
</dbReference>
<dbReference type="SUPFAM" id="SSF57850">
    <property type="entry name" value="RING/U-box"/>
    <property type="match status" value="1"/>
</dbReference>
<dbReference type="GO" id="GO:0061630">
    <property type="term" value="F:ubiquitin protein ligase activity"/>
    <property type="evidence" value="ECO:0007669"/>
    <property type="project" value="TreeGrafter"/>
</dbReference>
<gene>
    <name evidence="8" type="ORF">DBRI00130_LOCUS13014</name>
</gene>
<dbReference type="Pfam" id="PF13639">
    <property type="entry name" value="zf-RING_2"/>
    <property type="match status" value="1"/>
</dbReference>
<evidence type="ECO:0000256" key="2">
    <source>
        <dbReference type="ARBA" id="ARBA00022771"/>
    </source>
</evidence>
<dbReference type="EMBL" id="HBNS01016225">
    <property type="protein sequence ID" value="CAE4603586.1"/>
    <property type="molecule type" value="Transcribed_RNA"/>
</dbReference>
<dbReference type="PANTHER" id="PTHR21319:SF0">
    <property type="entry name" value="AND RING FINGER DOMAIN PROTEIN, PUTATIVE (AFU_ORTHOLOGUE AFUA_1G08900)-RELATED"/>
    <property type="match status" value="1"/>
</dbReference>
<evidence type="ECO:0000256" key="3">
    <source>
        <dbReference type="ARBA" id="ARBA00022833"/>
    </source>
</evidence>
<dbReference type="InterPro" id="IPR001841">
    <property type="entry name" value="Znf_RING"/>
</dbReference>
<keyword evidence="2 4" id="KW-0863">Zinc-finger</keyword>
<evidence type="ECO:0000259" key="5">
    <source>
        <dbReference type="PROSITE" id="PS50089"/>
    </source>
</evidence>
<evidence type="ECO:0000313" key="8">
    <source>
        <dbReference type="EMBL" id="CAE4603586.1"/>
    </source>
</evidence>
<dbReference type="CDD" id="cd16464">
    <property type="entry name" value="RING-H2_Pirh2-like"/>
    <property type="match status" value="1"/>
</dbReference>
<organism evidence="8">
    <name type="scientific">Ditylum brightwellii</name>
    <dbReference type="NCBI Taxonomy" id="49249"/>
    <lineage>
        <taxon>Eukaryota</taxon>
        <taxon>Sar</taxon>
        <taxon>Stramenopiles</taxon>
        <taxon>Ochrophyta</taxon>
        <taxon>Bacillariophyta</taxon>
        <taxon>Mediophyceae</taxon>
        <taxon>Lithodesmiophycidae</taxon>
        <taxon>Lithodesmiales</taxon>
        <taxon>Lithodesmiaceae</taxon>
        <taxon>Ditylum</taxon>
    </lineage>
</organism>
<keyword evidence="1" id="KW-0479">Metal-binding</keyword>
<dbReference type="AlphaFoldDB" id="A0A7S4VCW3"/>
<evidence type="ECO:0000256" key="1">
    <source>
        <dbReference type="ARBA" id="ARBA00022723"/>
    </source>
</evidence>
<dbReference type="InterPro" id="IPR017921">
    <property type="entry name" value="Znf_CTCHY"/>
</dbReference>
<feature type="domain" description="CHY-type" evidence="6">
    <location>
        <begin position="52"/>
        <end position="128"/>
    </location>
</feature>